<dbReference type="OrthoDB" id="3695075at2"/>
<evidence type="ECO:0000313" key="2">
    <source>
        <dbReference type="Proteomes" id="UP000239415"/>
    </source>
</evidence>
<protein>
    <submittedName>
        <fullName evidence="1">Uncharacterized protein</fullName>
    </submittedName>
</protein>
<accession>A0A2T0KIB2</accession>
<reference evidence="1 2" key="1">
    <citation type="submission" date="2018-03" db="EMBL/GenBank/DDBJ databases">
        <title>Genomic Encyclopedia of Archaeal and Bacterial Type Strains, Phase II (KMG-II): from individual species to whole genera.</title>
        <authorList>
            <person name="Goeker M."/>
        </authorList>
    </citation>
    <scope>NUCLEOTIDE SEQUENCE [LARGE SCALE GENOMIC DNA]</scope>
    <source>
        <strain evidence="1 2">DSM 43146</strain>
    </source>
</reference>
<comment type="caution">
    <text evidence="1">The sequence shown here is derived from an EMBL/GenBank/DDBJ whole genome shotgun (WGS) entry which is preliminary data.</text>
</comment>
<organism evidence="1 2">
    <name type="scientific">Actinoplanes italicus</name>
    <dbReference type="NCBI Taxonomy" id="113567"/>
    <lineage>
        <taxon>Bacteria</taxon>
        <taxon>Bacillati</taxon>
        <taxon>Actinomycetota</taxon>
        <taxon>Actinomycetes</taxon>
        <taxon>Micromonosporales</taxon>
        <taxon>Micromonosporaceae</taxon>
        <taxon>Actinoplanes</taxon>
    </lineage>
</organism>
<proteinExistence type="predicted"/>
<dbReference type="Proteomes" id="UP000239415">
    <property type="component" value="Unassembled WGS sequence"/>
</dbReference>
<dbReference type="RefSeq" id="WP_146169008.1">
    <property type="nucleotide sequence ID" value="NZ_PVMZ01000003.1"/>
</dbReference>
<evidence type="ECO:0000313" key="1">
    <source>
        <dbReference type="EMBL" id="PRX23258.1"/>
    </source>
</evidence>
<dbReference type="EMBL" id="PVMZ01000003">
    <property type="protein sequence ID" value="PRX23258.1"/>
    <property type="molecule type" value="Genomic_DNA"/>
</dbReference>
<keyword evidence="2" id="KW-1185">Reference proteome</keyword>
<gene>
    <name evidence="1" type="ORF">CLV67_1032</name>
</gene>
<name>A0A2T0KIB2_9ACTN</name>
<dbReference type="AlphaFoldDB" id="A0A2T0KIB2"/>
<sequence>MGEDGKSGSGLVLGPTGLGELRIGMTRKKAVATGGLGAVSDGDCGSANLKAAESGAYQVVFSEAEGLIYIPAFGDVATPEGIRLGSTPTRVQRAYPDFAARDDANGLDNRTGTGLAYSGFNDEFPDVHYRFGFKNGKLTELAIVGEGHGCGE</sequence>